<proteinExistence type="predicted"/>
<keyword evidence="3" id="KW-1185">Reference proteome</keyword>
<name>A0ABU1YYD1_ROSSA</name>
<accession>A0ABU1YYD1</accession>
<feature type="coiled-coil region" evidence="1">
    <location>
        <begin position="99"/>
        <end position="126"/>
    </location>
</feature>
<reference evidence="2 3" key="1">
    <citation type="submission" date="2023-07" db="EMBL/GenBank/DDBJ databases">
        <title>Sorghum-associated microbial communities from plants grown in Nebraska, USA.</title>
        <authorList>
            <person name="Schachtman D."/>
        </authorList>
    </citation>
    <scope>NUCLEOTIDE SEQUENCE [LARGE SCALE GENOMIC DNA]</scope>
    <source>
        <strain evidence="2 3">BE314</strain>
    </source>
</reference>
<dbReference type="Proteomes" id="UP001180453">
    <property type="component" value="Unassembled WGS sequence"/>
</dbReference>
<evidence type="ECO:0000256" key="1">
    <source>
        <dbReference type="SAM" id="Coils"/>
    </source>
</evidence>
<sequence length="747" mass="83918">MPKTNLREVLEAIAATPEGLTDEQDAAALLDMHLGRIQACQHTDPLAQLIKVRNEAEKALKTTAKLAGTSKLVQSHRLPLADALEPLKRLIPKLQEEQAKEVEAARRKSENERGQIKQAMTRLTQQHPVDLKKLRELAAFEFARASKLDAVLKQASADELPITPSPAKVSFADNKSAKEWTRAVCEAAFQKHTWFEFKDLRKSGQEVDLPGLVEQKTVTDEVMWKLYQFRRHVVDGLIAQLHAEFPKSGLMFKSSGSEDIESDLDITVASSPPGDDVKAMSRFNGEIKRIFGRPPGRVFDTNLYARDYRAIEDNMTQGREGAPPQDRDIDEPTGPMANMSGIDQDVATLMKQRRFLDEASFTAMWQELRDSMKTQEDRQRIQQRFEEAEAVYLLTAQEKVEAIEKKIEARRAALLKKRQPTAEEAETFKAFDAARKQFEKARADHDLHQVQALLPEFLDLMEEKFPDEVMDVTDDQYAERMAKLREDQALVESSEATHQQEGPDCAQVHPGKTHAVWAAEINALKARIKQAQFTNIVFANEAYVSQGAITHIVAGAQASTPEKKQAVLGKIKPAELLQSTNEQLADFFKDMKHMEHAEKAAAPGTERRRATGEAFVHASKYLSRMLDGAAMLQEKYQGNAEATELLSGKPFALCTRAKLATPRLLQARIDEQLVKLRKSSSIPGDAKAELAVEDVKTLFNVGSVAELRALITQFSIEFNHRVRHLAEFQAAQHVELDTERQYFRPAS</sequence>
<evidence type="ECO:0000313" key="3">
    <source>
        <dbReference type="Proteomes" id="UP001180453"/>
    </source>
</evidence>
<protein>
    <submittedName>
        <fullName evidence="2">House-cleaning noncanonical NTP pyrophosphatase (MazG superfamily)</fullName>
    </submittedName>
</protein>
<comment type="caution">
    <text evidence="2">The sequence shown here is derived from an EMBL/GenBank/DDBJ whole genome shotgun (WGS) entry which is preliminary data.</text>
</comment>
<dbReference type="EMBL" id="JAVDXU010000007">
    <property type="protein sequence ID" value="MDR7273026.1"/>
    <property type="molecule type" value="Genomic_DNA"/>
</dbReference>
<keyword evidence="1" id="KW-0175">Coiled coil</keyword>
<dbReference type="RefSeq" id="WP_310272960.1">
    <property type="nucleotide sequence ID" value="NZ_JAVDXU010000007.1"/>
</dbReference>
<evidence type="ECO:0000313" key="2">
    <source>
        <dbReference type="EMBL" id="MDR7273026.1"/>
    </source>
</evidence>
<organism evidence="2 3">
    <name type="scientific">Roseateles saccharophilus</name>
    <name type="common">Pseudomonas saccharophila</name>
    <dbReference type="NCBI Taxonomy" id="304"/>
    <lineage>
        <taxon>Bacteria</taxon>
        <taxon>Pseudomonadati</taxon>
        <taxon>Pseudomonadota</taxon>
        <taxon>Betaproteobacteria</taxon>
        <taxon>Burkholderiales</taxon>
        <taxon>Sphaerotilaceae</taxon>
        <taxon>Roseateles</taxon>
    </lineage>
</organism>
<gene>
    <name evidence="2" type="ORF">J2X20_005711</name>
</gene>